<organism evidence="6 7">
    <name type="scientific">Loxodonta africana</name>
    <name type="common">African elephant</name>
    <dbReference type="NCBI Taxonomy" id="9785"/>
    <lineage>
        <taxon>Eukaryota</taxon>
        <taxon>Metazoa</taxon>
        <taxon>Chordata</taxon>
        <taxon>Craniata</taxon>
        <taxon>Vertebrata</taxon>
        <taxon>Euteleostomi</taxon>
        <taxon>Mammalia</taxon>
        <taxon>Eutheria</taxon>
        <taxon>Afrotheria</taxon>
        <taxon>Proboscidea</taxon>
        <taxon>Elephantidae</taxon>
        <taxon>Loxodonta</taxon>
    </lineage>
</organism>
<keyword evidence="7" id="KW-1185">Reference proteome</keyword>
<evidence type="ECO:0000313" key="6">
    <source>
        <dbReference type="Ensembl" id="ENSLAFP00000026765.1"/>
    </source>
</evidence>
<reference evidence="6" key="3">
    <citation type="submission" date="2025-09" db="UniProtKB">
        <authorList>
            <consortium name="Ensembl"/>
        </authorList>
    </citation>
    <scope>IDENTIFICATION</scope>
    <source>
        <strain evidence="6">Isolate ISIS603380</strain>
    </source>
</reference>
<sequence length="151" mass="16767">MGLLWCLVTANQGVHCEVQLVESGGDLGKPGGPLTLSCVASGFTFSNYAMNWTRQYPGKGLEWLAVMRYDGSQQYYVDSLKGQFTISRDNSKHIVYLQMESLRTRDTAMYRCNHPVCLSPSAPGFKGLASYAHGTIQSISITVHRNHDLYP</sequence>
<evidence type="ECO:0000259" key="5">
    <source>
        <dbReference type="PROSITE" id="PS50835"/>
    </source>
</evidence>
<dbReference type="SMART" id="SM00406">
    <property type="entry name" value="IGv"/>
    <property type="match status" value="1"/>
</dbReference>
<dbReference type="InterPro" id="IPR003599">
    <property type="entry name" value="Ig_sub"/>
</dbReference>
<evidence type="ECO:0000256" key="2">
    <source>
        <dbReference type="ARBA" id="ARBA00023130"/>
    </source>
</evidence>
<evidence type="ECO:0000256" key="3">
    <source>
        <dbReference type="ARBA" id="ARBA00043265"/>
    </source>
</evidence>
<feature type="signal peptide" evidence="4">
    <location>
        <begin position="1"/>
        <end position="16"/>
    </location>
</feature>
<dbReference type="Proteomes" id="UP000007646">
    <property type="component" value="Unassembled WGS sequence"/>
</dbReference>
<dbReference type="InterPro" id="IPR007110">
    <property type="entry name" value="Ig-like_dom"/>
</dbReference>
<keyword evidence="3" id="KW-1280">Immunoglobulin</keyword>
<dbReference type="PROSITE" id="PS50835">
    <property type="entry name" value="IG_LIKE"/>
    <property type="match status" value="1"/>
</dbReference>
<dbReference type="HOGENOM" id="CLU_077975_5_2_1"/>
<dbReference type="Gene3D" id="2.60.40.10">
    <property type="entry name" value="Immunoglobulins"/>
    <property type="match status" value="1"/>
</dbReference>
<dbReference type="STRING" id="9785.ENSLAFP00000026765"/>
<dbReference type="Pfam" id="PF07686">
    <property type="entry name" value="V-set"/>
    <property type="match status" value="1"/>
</dbReference>
<proteinExistence type="predicted"/>
<dbReference type="AlphaFoldDB" id="G3UG07"/>
<name>G3UG07_LOXAF</name>
<evidence type="ECO:0000256" key="4">
    <source>
        <dbReference type="SAM" id="SignalP"/>
    </source>
</evidence>
<dbReference type="GeneTree" id="ENSGT01050000244871"/>
<reference evidence="6 7" key="1">
    <citation type="submission" date="2009-06" db="EMBL/GenBank/DDBJ databases">
        <title>The Genome Sequence of Loxodonta africana (African elephant).</title>
        <authorList>
            <person name="Di Palma F."/>
            <person name="Heiman D."/>
            <person name="Young S."/>
            <person name="Johnson J."/>
            <person name="Lander E.S."/>
            <person name="Lindblad-Toh K."/>
        </authorList>
    </citation>
    <scope>NUCLEOTIDE SEQUENCE [LARGE SCALE GENOMIC DNA]</scope>
    <source>
        <strain evidence="6 7">Isolate ISIS603380</strain>
    </source>
</reference>
<dbReference type="GO" id="GO:0019814">
    <property type="term" value="C:immunoglobulin complex"/>
    <property type="evidence" value="ECO:0007669"/>
    <property type="project" value="UniProtKB-KW"/>
</dbReference>
<dbReference type="Ensembl" id="ENSLAFT00000030947.1">
    <property type="protein sequence ID" value="ENSLAFP00000026765.1"/>
    <property type="gene ID" value="ENSLAFG00000028760.1"/>
</dbReference>
<evidence type="ECO:0000313" key="7">
    <source>
        <dbReference type="Proteomes" id="UP000007646"/>
    </source>
</evidence>
<dbReference type="PANTHER" id="PTHR23266">
    <property type="entry name" value="IMMUNOGLOBULIN HEAVY CHAIN"/>
    <property type="match status" value="1"/>
</dbReference>
<dbReference type="SUPFAM" id="SSF48726">
    <property type="entry name" value="Immunoglobulin"/>
    <property type="match status" value="1"/>
</dbReference>
<accession>G3UG07</accession>
<dbReference type="InterPro" id="IPR013783">
    <property type="entry name" value="Ig-like_fold"/>
</dbReference>
<dbReference type="InParanoid" id="G3UG07"/>
<reference evidence="6" key="2">
    <citation type="submission" date="2025-08" db="UniProtKB">
        <authorList>
            <consortium name="Ensembl"/>
        </authorList>
    </citation>
    <scope>IDENTIFICATION</scope>
    <source>
        <strain evidence="6">Isolate ISIS603380</strain>
    </source>
</reference>
<dbReference type="InterPro" id="IPR050199">
    <property type="entry name" value="IgHV"/>
</dbReference>
<dbReference type="GO" id="GO:0002250">
    <property type="term" value="P:adaptive immune response"/>
    <property type="evidence" value="ECO:0007669"/>
    <property type="project" value="UniProtKB-KW"/>
</dbReference>
<evidence type="ECO:0000256" key="1">
    <source>
        <dbReference type="ARBA" id="ARBA00022859"/>
    </source>
</evidence>
<feature type="domain" description="Ig-like" evidence="5">
    <location>
        <begin position="31"/>
        <end position="112"/>
    </location>
</feature>
<protein>
    <recommendedName>
        <fullName evidence="5">Ig-like domain-containing protein</fullName>
    </recommendedName>
</protein>
<keyword evidence="4" id="KW-0732">Signal</keyword>
<dbReference type="eggNOG" id="ENOG502S5S3">
    <property type="taxonomic scope" value="Eukaryota"/>
</dbReference>
<dbReference type="GO" id="GO:0005576">
    <property type="term" value="C:extracellular region"/>
    <property type="evidence" value="ECO:0007669"/>
    <property type="project" value="UniProtKB-ARBA"/>
</dbReference>
<keyword evidence="2" id="KW-1064">Adaptive immunity</keyword>
<keyword evidence="1" id="KW-0391">Immunity</keyword>
<dbReference type="SMART" id="SM00409">
    <property type="entry name" value="IG"/>
    <property type="match status" value="1"/>
</dbReference>
<dbReference type="InterPro" id="IPR013106">
    <property type="entry name" value="Ig_V-set"/>
</dbReference>
<feature type="chain" id="PRO_5045388950" description="Ig-like domain-containing protein" evidence="4">
    <location>
        <begin position="17"/>
        <end position="151"/>
    </location>
</feature>
<dbReference type="InterPro" id="IPR036179">
    <property type="entry name" value="Ig-like_dom_sf"/>
</dbReference>